<proteinExistence type="predicted"/>
<dbReference type="Proteomes" id="UP000265520">
    <property type="component" value="Unassembled WGS sequence"/>
</dbReference>
<dbReference type="AlphaFoldDB" id="A0A392U9K7"/>
<dbReference type="EMBL" id="LXQA010736161">
    <property type="protein sequence ID" value="MCI68415.1"/>
    <property type="molecule type" value="Genomic_DNA"/>
</dbReference>
<reference evidence="1 2" key="1">
    <citation type="journal article" date="2018" name="Front. Plant Sci.">
        <title>Red Clover (Trifolium pratense) and Zigzag Clover (T. medium) - A Picture of Genomic Similarities and Differences.</title>
        <authorList>
            <person name="Dluhosova J."/>
            <person name="Istvanek J."/>
            <person name="Nedelnik J."/>
            <person name="Repkova J."/>
        </authorList>
    </citation>
    <scope>NUCLEOTIDE SEQUENCE [LARGE SCALE GENOMIC DNA]</scope>
    <source>
        <strain evidence="2">cv. 10/8</strain>
        <tissue evidence="1">Leaf</tissue>
    </source>
</reference>
<evidence type="ECO:0000313" key="1">
    <source>
        <dbReference type="EMBL" id="MCI68415.1"/>
    </source>
</evidence>
<feature type="non-terminal residue" evidence="1">
    <location>
        <position position="73"/>
    </location>
</feature>
<name>A0A392U9K7_9FABA</name>
<sequence>ISYAQDVIDAIFGFRPEEHCSVLQRRAEGQTEDEFARMLHELALPGKDWHYNSSGECLCLQATEMEPIAKAWA</sequence>
<organism evidence="1 2">
    <name type="scientific">Trifolium medium</name>
    <dbReference type="NCBI Taxonomy" id="97028"/>
    <lineage>
        <taxon>Eukaryota</taxon>
        <taxon>Viridiplantae</taxon>
        <taxon>Streptophyta</taxon>
        <taxon>Embryophyta</taxon>
        <taxon>Tracheophyta</taxon>
        <taxon>Spermatophyta</taxon>
        <taxon>Magnoliopsida</taxon>
        <taxon>eudicotyledons</taxon>
        <taxon>Gunneridae</taxon>
        <taxon>Pentapetalae</taxon>
        <taxon>rosids</taxon>
        <taxon>fabids</taxon>
        <taxon>Fabales</taxon>
        <taxon>Fabaceae</taxon>
        <taxon>Papilionoideae</taxon>
        <taxon>50 kb inversion clade</taxon>
        <taxon>NPAAA clade</taxon>
        <taxon>Hologalegina</taxon>
        <taxon>IRL clade</taxon>
        <taxon>Trifolieae</taxon>
        <taxon>Trifolium</taxon>
    </lineage>
</organism>
<keyword evidence="2" id="KW-1185">Reference proteome</keyword>
<accession>A0A392U9K7</accession>
<comment type="caution">
    <text evidence="1">The sequence shown here is derived from an EMBL/GenBank/DDBJ whole genome shotgun (WGS) entry which is preliminary data.</text>
</comment>
<evidence type="ECO:0000313" key="2">
    <source>
        <dbReference type="Proteomes" id="UP000265520"/>
    </source>
</evidence>
<feature type="non-terminal residue" evidence="1">
    <location>
        <position position="1"/>
    </location>
</feature>
<protein>
    <submittedName>
        <fullName evidence="1">Uncharacterized protein</fullName>
    </submittedName>
</protein>